<sequence>MGSVSFLSFFFLILRAHKSFAMKISLKSFKPFLLPTLLFMMALAVSVLKTTFYGINREIGVLMEKLGAILLIVSFAWAAIVATGIAKKLFLRHADLTVADNLHSRKLYTQYNIIERVVIFIIILMAIAFVLMSFDNIRRIGISIFASAGVAGIILGLAAQKVFGSMLAGLQIAFTQPIRVDDVVVVEGEWGRIEEITLTYVVIKIWDLRRLVVPSTYFIEHPFQNWTRTSAEILGTVFIYTDYSVDFDRMREELTRLLESSQLWDGKVNVLQVTDAKENRVEVRALMSTRNSSDGWDLRVYVREHLLVFMQREFPDSLPKTRVSLEHDSPRGYASGTGVAS</sequence>
<evidence type="ECO:0000256" key="3">
    <source>
        <dbReference type="ARBA" id="ARBA00022989"/>
    </source>
</evidence>
<dbReference type="InterPro" id="IPR006685">
    <property type="entry name" value="MscS_channel_2nd"/>
</dbReference>
<dbReference type="GO" id="GO:0016020">
    <property type="term" value="C:membrane"/>
    <property type="evidence" value="ECO:0007669"/>
    <property type="project" value="UniProtKB-SubCell"/>
</dbReference>
<comment type="subcellular location">
    <subcellularLocation>
        <location evidence="1">Membrane</location>
    </subcellularLocation>
</comment>
<dbReference type="InterPro" id="IPR023408">
    <property type="entry name" value="MscS_beta-dom_sf"/>
</dbReference>
<feature type="region of interest" description="Disordered" evidence="5">
    <location>
        <begin position="321"/>
        <end position="341"/>
    </location>
</feature>
<keyword evidence="4 6" id="KW-0472">Membrane</keyword>
<dbReference type="AlphaFoldDB" id="A0A1K1LMT0"/>
<name>A0A1K1LMT0_9FLAO</name>
<evidence type="ECO:0000313" key="9">
    <source>
        <dbReference type="Proteomes" id="UP000182248"/>
    </source>
</evidence>
<organism evidence="8 9">
    <name type="scientific">Sinomicrobium oceani</name>
    <dbReference type="NCBI Taxonomy" id="1150368"/>
    <lineage>
        <taxon>Bacteria</taxon>
        <taxon>Pseudomonadati</taxon>
        <taxon>Bacteroidota</taxon>
        <taxon>Flavobacteriia</taxon>
        <taxon>Flavobacteriales</taxon>
        <taxon>Flavobacteriaceae</taxon>
        <taxon>Sinomicrobium</taxon>
    </lineage>
</organism>
<evidence type="ECO:0000256" key="4">
    <source>
        <dbReference type="ARBA" id="ARBA00023136"/>
    </source>
</evidence>
<evidence type="ECO:0000259" key="7">
    <source>
        <dbReference type="Pfam" id="PF00924"/>
    </source>
</evidence>
<dbReference type="EMBL" id="FPJE01000001">
    <property type="protein sequence ID" value="SFW12163.1"/>
    <property type="molecule type" value="Genomic_DNA"/>
</dbReference>
<accession>A0A1K1LMT0</accession>
<feature type="transmembrane region" description="Helical" evidence="6">
    <location>
        <begin position="67"/>
        <end position="86"/>
    </location>
</feature>
<dbReference type="SUPFAM" id="SSF50182">
    <property type="entry name" value="Sm-like ribonucleoproteins"/>
    <property type="match status" value="1"/>
</dbReference>
<dbReference type="GO" id="GO:0008381">
    <property type="term" value="F:mechanosensitive monoatomic ion channel activity"/>
    <property type="evidence" value="ECO:0007669"/>
    <property type="project" value="UniProtKB-ARBA"/>
</dbReference>
<dbReference type="OrthoDB" id="9792218at2"/>
<dbReference type="Pfam" id="PF00924">
    <property type="entry name" value="MS_channel_2nd"/>
    <property type="match status" value="1"/>
</dbReference>
<reference evidence="8 9" key="1">
    <citation type="submission" date="2016-11" db="EMBL/GenBank/DDBJ databases">
        <authorList>
            <person name="Jaros S."/>
            <person name="Januszkiewicz K."/>
            <person name="Wedrychowicz H."/>
        </authorList>
    </citation>
    <scope>NUCLEOTIDE SEQUENCE [LARGE SCALE GENOMIC DNA]</scope>
    <source>
        <strain evidence="8 9">CGMCC 1.12145</strain>
    </source>
</reference>
<keyword evidence="3 6" id="KW-1133">Transmembrane helix</keyword>
<dbReference type="Proteomes" id="UP000182248">
    <property type="component" value="Unassembled WGS sequence"/>
</dbReference>
<dbReference type="STRING" id="1150368.SAMN02927921_00090"/>
<gene>
    <name evidence="8" type="ORF">SAMN02927921_00090</name>
</gene>
<evidence type="ECO:0000313" key="8">
    <source>
        <dbReference type="EMBL" id="SFW12163.1"/>
    </source>
</evidence>
<keyword evidence="9" id="KW-1185">Reference proteome</keyword>
<evidence type="ECO:0000256" key="2">
    <source>
        <dbReference type="ARBA" id="ARBA00022692"/>
    </source>
</evidence>
<feature type="domain" description="Mechanosensitive ion channel MscS" evidence="7">
    <location>
        <begin position="162"/>
        <end position="228"/>
    </location>
</feature>
<dbReference type="PANTHER" id="PTHR30566:SF25">
    <property type="entry name" value="INNER MEMBRANE PROTEIN"/>
    <property type="match status" value="1"/>
</dbReference>
<feature type="transmembrane region" description="Helical" evidence="6">
    <location>
        <begin position="113"/>
        <end position="133"/>
    </location>
</feature>
<feature type="transmembrane region" description="Helical" evidence="6">
    <location>
        <begin position="37"/>
        <end position="55"/>
    </location>
</feature>
<feature type="transmembrane region" description="Helical" evidence="6">
    <location>
        <begin position="140"/>
        <end position="159"/>
    </location>
</feature>
<proteinExistence type="predicted"/>
<evidence type="ECO:0000256" key="6">
    <source>
        <dbReference type="SAM" id="Phobius"/>
    </source>
</evidence>
<evidence type="ECO:0000256" key="5">
    <source>
        <dbReference type="SAM" id="MobiDB-lite"/>
    </source>
</evidence>
<dbReference type="PANTHER" id="PTHR30566">
    <property type="entry name" value="YNAI-RELATED MECHANOSENSITIVE ION CHANNEL"/>
    <property type="match status" value="1"/>
</dbReference>
<dbReference type="Gene3D" id="1.10.287.1260">
    <property type="match status" value="1"/>
</dbReference>
<dbReference type="Gene3D" id="2.30.30.60">
    <property type="match status" value="1"/>
</dbReference>
<evidence type="ECO:0000256" key="1">
    <source>
        <dbReference type="ARBA" id="ARBA00004370"/>
    </source>
</evidence>
<keyword evidence="2 6" id="KW-0812">Transmembrane</keyword>
<dbReference type="InterPro" id="IPR010920">
    <property type="entry name" value="LSM_dom_sf"/>
</dbReference>
<protein>
    <submittedName>
        <fullName evidence="8">Small-conductance mechanosensitive channel</fullName>
    </submittedName>
</protein>